<dbReference type="GeneID" id="11117617"/>
<keyword evidence="2" id="KW-1185">Reference proteome</keyword>
<protein>
    <submittedName>
        <fullName evidence="1">Uncharacterized protein</fullName>
    </submittedName>
</protein>
<proteinExistence type="predicted"/>
<organism evidence="1 2">
    <name type="scientific">Salmonella phage 7-11</name>
    <dbReference type="NCBI Taxonomy" id="1054968"/>
    <lineage>
        <taxon>Viruses</taxon>
        <taxon>Duplodnaviria</taxon>
        <taxon>Heunggongvirae</taxon>
        <taxon>Uroviricota</taxon>
        <taxon>Caudoviricetes</taxon>
        <taxon>Grimontviridae</taxon>
        <taxon>Moazamivirus</taxon>
        <taxon>Moazamivirus 711</taxon>
    </lineage>
</organism>
<dbReference type="RefSeq" id="YP_004782525.1">
    <property type="nucleotide sequence ID" value="NC_015938.1"/>
</dbReference>
<evidence type="ECO:0000313" key="1">
    <source>
        <dbReference type="EMBL" id="AEK82065.1"/>
    </source>
</evidence>
<evidence type="ECO:0000313" key="2">
    <source>
        <dbReference type="Proteomes" id="UP000001639"/>
    </source>
</evidence>
<dbReference type="Proteomes" id="UP000001639">
    <property type="component" value="Segment"/>
</dbReference>
<dbReference type="KEGG" id="vg:11117617"/>
<accession>G0X583</accession>
<name>G0X583_9CAUD</name>
<reference evidence="1 2" key="1">
    <citation type="journal article" date="2011" name="Arch. Virol.">
        <title>The genome sequence of enterobacterial phage 7-11, which possesses an unusually elongated head.</title>
        <authorList>
            <person name="Kropinski A.M."/>
            <person name="Lingohr E.J."/>
            <person name="Ackermann H.W."/>
        </authorList>
    </citation>
    <scope>NUCLEOTIDE SEQUENCE [LARGE SCALE GENOMIC DNA]</scope>
</reference>
<sequence>MLGKVCRIDYRCNDCSKPVHLRDRCHYCDGSPLQRSAGKVGISQRVGSVSARLVRK</sequence>
<dbReference type="EMBL" id="HM997019">
    <property type="protein sequence ID" value="AEK82065.1"/>
    <property type="molecule type" value="Genomic_DNA"/>
</dbReference>